<evidence type="ECO:0000313" key="4">
    <source>
        <dbReference type="Proteomes" id="UP001207528"/>
    </source>
</evidence>
<name>A0AAW5ST26_MYCNV</name>
<dbReference type="RefSeq" id="WP_067392234.1">
    <property type="nucleotide sequence ID" value="NZ_BCTA01000047.1"/>
</dbReference>
<dbReference type="AlphaFoldDB" id="A0AAW5ST26"/>
<reference evidence="2" key="3">
    <citation type="journal article" date="2022" name="BMC Genomics">
        <title>Comparative genome analysis of mycobacteria focusing on tRNA and non-coding RNA.</title>
        <authorList>
            <person name="Behra P.R.K."/>
            <person name="Pettersson B.M.F."/>
            <person name="Ramesh M."/>
            <person name="Das S."/>
            <person name="Dasgupta S."/>
            <person name="Kirsebom L.A."/>
        </authorList>
    </citation>
    <scope>NUCLEOTIDE SEQUENCE</scope>
    <source>
        <strain evidence="2">DSM 44203</strain>
    </source>
</reference>
<evidence type="ECO:0000313" key="2">
    <source>
        <dbReference type="EMBL" id="MCV7026732.1"/>
    </source>
</evidence>
<evidence type="ECO:0000313" key="3">
    <source>
        <dbReference type="Proteomes" id="UP000069773"/>
    </source>
</evidence>
<protein>
    <submittedName>
        <fullName evidence="2">DUF2867 domain-containing protein</fullName>
    </submittedName>
</protein>
<keyword evidence="3" id="KW-1185">Reference proteome</keyword>
<organism evidence="2 4">
    <name type="scientific">Mycolicibacterium novocastrense</name>
    <name type="common">Mycobacterium novocastrense</name>
    <dbReference type="NCBI Taxonomy" id="59813"/>
    <lineage>
        <taxon>Bacteria</taxon>
        <taxon>Bacillati</taxon>
        <taxon>Actinomycetota</taxon>
        <taxon>Actinomycetes</taxon>
        <taxon>Mycobacteriales</taxon>
        <taxon>Mycobacteriaceae</taxon>
        <taxon>Mycolicibacterium</taxon>
    </lineage>
</organism>
<reference evidence="2" key="2">
    <citation type="submission" date="2020-07" db="EMBL/GenBank/DDBJ databases">
        <authorList>
            <person name="Pettersson B.M.F."/>
            <person name="Behra P.R.K."/>
            <person name="Ramesh M."/>
            <person name="Das S."/>
            <person name="Dasgupta S."/>
            <person name="Kirsebom L.A."/>
        </authorList>
    </citation>
    <scope>NUCLEOTIDE SEQUENCE</scope>
    <source>
        <strain evidence="2">DSM 44203</strain>
    </source>
</reference>
<sequence>MFGGERLDIGEHVVRPWRIHDIAADFEVLDVWALPTPGRRDEFDELVKLWCTFDAARTSPVVRALFAARWALGRLFALDTAEAGLGARVHTLRDRLSPELRSSATRLAVDDAHFQPLYRTDDEFAMEIANRTVHGVLHVGWVADATGAHRGQMAVLVRPNGAIGRMYLRAIAPFRHLVVYPLMLRDIGRLWRSRPGATRHESRQP</sequence>
<dbReference type="InterPro" id="IPR021295">
    <property type="entry name" value="DUF2867"/>
</dbReference>
<reference evidence="1 3" key="1">
    <citation type="journal article" date="2016" name="Genome Announc.">
        <title>Draft Genome Sequences of Five Rapidly Growing Mycobacterium Species, M. thermoresistibile, M. fortuitum subsp. acetamidolyticum, M. canariasense, M. brisbanense, and M. novocastrense.</title>
        <authorList>
            <person name="Katahira K."/>
            <person name="Ogura Y."/>
            <person name="Gotoh Y."/>
            <person name="Hayashi T."/>
        </authorList>
    </citation>
    <scope>NUCLEOTIDE SEQUENCE [LARGE SCALE GENOMIC DNA]</scope>
    <source>
        <strain evidence="1 3">JCM18114</strain>
    </source>
</reference>
<dbReference type="EMBL" id="JACKTI010000071">
    <property type="protein sequence ID" value="MCV7026732.1"/>
    <property type="molecule type" value="Genomic_DNA"/>
</dbReference>
<evidence type="ECO:0000313" key="1">
    <source>
        <dbReference type="EMBL" id="GAT10581.1"/>
    </source>
</evidence>
<gene>
    <name evidence="2" type="ORF">H7I77_25870</name>
    <name evidence="1" type="ORF">RMCN_3714</name>
</gene>
<dbReference type="Proteomes" id="UP000069773">
    <property type="component" value="Unassembled WGS sequence"/>
</dbReference>
<accession>A0AAW5ST26</accession>
<dbReference type="Pfam" id="PF11066">
    <property type="entry name" value="DUF2867"/>
    <property type="match status" value="1"/>
</dbReference>
<proteinExistence type="predicted"/>
<comment type="caution">
    <text evidence="2">The sequence shown here is derived from an EMBL/GenBank/DDBJ whole genome shotgun (WGS) entry which is preliminary data.</text>
</comment>
<dbReference type="Proteomes" id="UP001207528">
    <property type="component" value="Unassembled WGS sequence"/>
</dbReference>
<dbReference type="EMBL" id="BCTA01000047">
    <property type="protein sequence ID" value="GAT10581.1"/>
    <property type="molecule type" value="Genomic_DNA"/>
</dbReference>